<accession>A0ACB9HCD0</accession>
<dbReference type="Proteomes" id="UP001055811">
    <property type="component" value="Linkage Group LG01"/>
</dbReference>
<name>A0ACB9HCD0_CICIN</name>
<protein>
    <submittedName>
        <fullName evidence="1">Uncharacterized protein</fullName>
    </submittedName>
</protein>
<evidence type="ECO:0000313" key="1">
    <source>
        <dbReference type="EMBL" id="KAI3792597.1"/>
    </source>
</evidence>
<comment type="caution">
    <text evidence="1">The sequence shown here is derived from an EMBL/GenBank/DDBJ whole genome shotgun (WGS) entry which is preliminary data.</text>
</comment>
<gene>
    <name evidence="1" type="ORF">L2E82_06480</name>
</gene>
<evidence type="ECO:0000313" key="2">
    <source>
        <dbReference type="Proteomes" id="UP001055811"/>
    </source>
</evidence>
<organism evidence="1 2">
    <name type="scientific">Cichorium intybus</name>
    <name type="common">Chicory</name>
    <dbReference type="NCBI Taxonomy" id="13427"/>
    <lineage>
        <taxon>Eukaryota</taxon>
        <taxon>Viridiplantae</taxon>
        <taxon>Streptophyta</taxon>
        <taxon>Embryophyta</taxon>
        <taxon>Tracheophyta</taxon>
        <taxon>Spermatophyta</taxon>
        <taxon>Magnoliopsida</taxon>
        <taxon>eudicotyledons</taxon>
        <taxon>Gunneridae</taxon>
        <taxon>Pentapetalae</taxon>
        <taxon>asterids</taxon>
        <taxon>campanulids</taxon>
        <taxon>Asterales</taxon>
        <taxon>Asteraceae</taxon>
        <taxon>Cichorioideae</taxon>
        <taxon>Cichorieae</taxon>
        <taxon>Cichoriinae</taxon>
        <taxon>Cichorium</taxon>
    </lineage>
</organism>
<dbReference type="EMBL" id="CM042009">
    <property type="protein sequence ID" value="KAI3792597.1"/>
    <property type="molecule type" value="Genomic_DNA"/>
</dbReference>
<sequence>MLRACVLDFGGKWDSHLPLVEFSYNNSYHSSIGMPPFEALYGRKCRYPICWHEIGESHVIRATVDSPIVGPELIQETTDEITQIRNNLLTARSRQKSNADKRRKPLEFIVGDMVMLKVSPWKGVVRFGRKGKLAPRYVGRFKILKMIGPVAYELDLPAELQKVHPLFHIANLKKYLADENLHVPLEDIQIDETMQFIEKPLEIADRKEKQLKRSRIPLVKVRWQSARGPEYTWEREDHMRTKYPHLSLKMLVLVENYEDHQKSKDIPMVSHSHLPSSFLSFSSHHIILITTQTLSILSLTLNLEISPRKLHFPAKNNPSYSNLHPS</sequence>
<reference evidence="2" key="1">
    <citation type="journal article" date="2022" name="Mol. Ecol. Resour.">
        <title>The genomes of chicory, endive, great burdock and yacon provide insights into Asteraceae palaeo-polyploidization history and plant inulin production.</title>
        <authorList>
            <person name="Fan W."/>
            <person name="Wang S."/>
            <person name="Wang H."/>
            <person name="Wang A."/>
            <person name="Jiang F."/>
            <person name="Liu H."/>
            <person name="Zhao H."/>
            <person name="Xu D."/>
            <person name="Zhang Y."/>
        </authorList>
    </citation>
    <scope>NUCLEOTIDE SEQUENCE [LARGE SCALE GENOMIC DNA]</scope>
    <source>
        <strain evidence="2">cv. Punajuju</strain>
    </source>
</reference>
<keyword evidence="2" id="KW-1185">Reference proteome</keyword>
<reference evidence="1 2" key="2">
    <citation type="journal article" date="2022" name="Mol. Ecol. Resour.">
        <title>The genomes of chicory, endive, great burdock and yacon provide insights into Asteraceae paleo-polyploidization history and plant inulin production.</title>
        <authorList>
            <person name="Fan W."/>
            <person name="Wang S."/>
            <person name="Wang H."/>
            <person name="Wang A."/>
            <person name="Jiang F."/>
            <person name="Liu H."/>
            <person name="Zhao H."/>
            <person name="Xu D."/>
            <person name="Zhang Y."/>
        </authorList>
    </citation>
    <scope>NUCLEOTIDE SEQUENCE [LARGE SCALE GENOMIC DNA]</scope>
    <source>
        <strain evidence="2">cv. Punajuju</strain>
        <tissue evidence="1">Leaves</tissue>
    </source>
</reference>
<proteinExistence type="predicted"/>